<dbReference type="InterPro" id="IPR020945">
    <property type="entry name" value="DMSO/NO3_reduct_chaperone"/>
</dbReference>
<dbReference type="EMBL" id="JAHLQK010000001">
    <property type="protein sequence ID" value="MBU5675591.1"/>
    <property type="molecule type" value="Genomic_DNA"/>
</dbReference>
<accession>A0ABS6FZB9</accession>
<proteinExistence type="predicted"/>
<organism evidence="1 2">
    <name type="scientific">Alkaliphilus flagellatus</name>
    <dbReference type="NCBI Taxonomy" id="2841507"/>
    <lineage>
        <taxon>Bacteria</taxon>
        <taxon>Bacillati</taxon>
        <taxon>Bacillota</taxon>
        <taxon>Clostridia</taxon>
        <taxon>Peptostreptococcales</taxon>
        <taxon>Natronincolaceae</taxon>
        <taxon>Alkaliphilus</taxon>
    </lineage>
</organism>
<dbReference type="PANTHER" id="PTHR34227">
    <property type="entry name" value="CHAPERONE PROTEIN YCDY"/>
    <property type="match status" value="1"/>
</dbReference>
<dbReference type="Proteomes" id="UP000779508">
    <property type="component" value="Unassembled WGS sequence"/>
</dbReference>
<reference evidence="1 2" key="1">
    <citation type="submission" date="2021-06" db="EMBL/GenBank/DDBJ databases">
        <authorList>
            <person name="Sun Q."/>
            <person name="Li D."/>
        </authorList>
    </citation>
    <scope>NUCLEOTIDE SEQUENCE [LARGE SCALE GENOMIC DNA]</scope>
    <source>
        <strain evidence="1 2">MSJ-5</strain>
    </source>
</reference>
<protein>
    <submittedName>
        <fullName evidence="1">Molecular chaperone TorD family protein</fullName>
    </submittedName>
</protein>
<dbReference type="RefSeq" id="WP_216415060.1">
    <property type="nucleotide sequence ID" value="NZ_JAHLQK010000001.1"/>
</dbReference>
<name>A0ABS6FZB9_9FIRM</name>
<evidence type="ECO:0000313" key="2">
    <source>
        <dbReference type="Proteomes" id="UP000779508"/>
    </source>
</evidence>
<sequence length="206" mass="24637">MYMTLGERSKIFGIFMLTFQYPDKEFIEHLQNGNLYFTIQGYLEDVFANNINEELLEELDDLLKEYSSTNTENLFSDLKTEYHRLFIGYKKLLAPPYASVYWDSTGKLMKEPAILLKRLYKEWGFEVSKDYKDLPDHISLQLEFLYQLGEIMNKDSESILYDVQKRVIDDIILKWIYKFAENINNYQSLKFYGLMVKILVNVLERY</sequence>
<dbReference type="PANTHER" id="PTHR34227:SF11">
    <property type="entry name" value="CHAPERONE PROTEIN TORD"/>
    <property type="match status" value="1"/>
</dbReference>
<keyword evidence="2" id="KW-1185">Reference proteome</keyword>
<dbReference type="InterPro" id="IPR050289">
    <property type="entry name" value="TorD/DmsD_chaperones"/>
</dbReference>
<evidence type="ECO:0000313" key="1">
    <source>
        <dbReference type="EMBL" id="MBU5675591.1"/>
    </source>
</evidence>
<comment type="caution">
    <text evidence="1">The sequence shown here is derived from an EMBL/GenBank/DDBJ whole genome shotgun (WGS) entry which is preliminary data.</text>
</comment>
<dbReference type="Pfam" id="PF02613">
    <property type="entry name" value="Nitrate_red_del"/>
    <property type="match status" value="1"/>
</dbReference>
<gene>
    <name evidence="1" type="ORF">KQI88_04095</name>
</gene>